<dbReference type="OrthoDB" id="3045089at2759"/>
<dbReference type="EMBL" id="CM003106">
    <property type="protein sequence ID" value="KUI72537.1"/>
    <property type="molecule type" value="Genomic_DNA"/>
</dbReference>
<feature type="compositionally biased region" description="Low complexity" evidence="1">
    <location>
        <begin position="427"/>
        <end position="448"/>
    </location>
</feature>
<feature type="compositionally biased region" description="Basic and acidic residues" evidence="1">
    <location>
        <begin position="180"/>
        <end position="195"/>
    </location>
</feature>
<keyword evidence="4" id="KW-1185">Reference proteome</keyword>
<feature type="compositionally biased region" description="Low complexity" evidence="1">
    <location>
        <begin position="9"/>
        <end position="32"/>
    </location>
</feature>
<feature type="domain" description="Ubiquitin-like" evidence="2">
    <location>
        <begin position="231"/>
        <end position="281"/>
    </location>
</feature>
<feature type="region of interest" description="Disordered" evidence="1">
    <location>
        <begin position="408"/>
        <end position="475"/>
    </location>
</feature>
<feature type="region of interest" description="Disordered" evidence="1">
    <location>
        <begin position="1"/>
        <end position="228"/>
    </location>
</feature>
<feature type="compositionally biased region" description="Gly residues" evidence="1">
    <location>
        <begin position="408"/>
        <end position="426"/>
    </location>
</feature>
<gene>
    <name evidence="3" type="ORF">VM1G_08465</name>
</gene>
<dbReference type="InterPro" id="IPR054464">
    <property type="entry name" value="ULD_fung"/>
</dbReference>
<dbReference type="AlphaFoldDB" id="A0A194W8D7"/>
<dbReference type="Pfam" id="PF22893">
    <property type="entry name" value="ULD_2"/>
    <property type="match status" value="2"/>
</dbReference>
<dbReference type="Proteomes" id="UP000078559">
    <property type="component" value="Chromosome 9"/>
</dbReference>
<reference evidence="3" key="1">
    <citation type="submission" date="2014-12" db="EMBL/GenBank/DDBJ databases">
        <title>Genome Sequence of Valsa Canker Pathogens Uncovers a Specific Adaption of Colonization on Woody Bark.</title>
        <authorList>
            <person name="Yin Z."/>
            <person name="Liu H."/>
            <person name="Gao X."/>
            <person name="Li Z."/>
            <person name="Song N."/>
            <person name="Ke X."/>
            <person name="Dai Q."/>
            <person name="Wu Y."/>
            <person name="Sun Y."/>
            <person name="Xu J.-R."/>
            <person name="Kang Z.K."/>
            <person name="Wang L."/>
            <person name="Huang L."/>
        </authorList>
    </citation>
    <scope>NUCLEOTIDE SEQUENCE [LARGE SCALE GENOMIC DNA]</scope>
    <source>
        <strain evidence="3">03-8</strain>
    </source>
</reference>
<evidence type="ECO:0000313" key="3">
    <source>
        <dbReference type="EMBL" id="KUI72537.1"/>
    </source>
</evidence>
<name>A0A194W8D7_CYTMA</name>
<proteinExistence type="predicted"/>
<evidence type="ECO:0000256" key="1">
    <source>
        <dbReference type="SAM" id="MobiDB-lite"/>
    </source>
</evidence>
<sequence>MDGPKDSGTTATPNEAATRAAAEDAAVNAPADEISPLDHEPSSTGLCRSKQISTSISDQDSATSDGNGSGDVPHVKEGPTAQVASPGSFQSSLDVQTPLTAETHGEGLLERTALDSDVAVTKKDASLSKLTENNGSSPPSSPSIESGKNLYTSFEPLVNEPRTKNNLRSYDAESEDTGDEQYRKNIDKGKGKEIASRIPDPKPVSPAEGQQGQPLNVPWVQDPERPPQKFPIRFTDCVGRNFVWPWKKAKTWKGAKRLVESAFLYVDVLGPHVFAGHYDLTIQGMWSDPKTAAINPTLASYPPATTQPSNSILSDNCINGIGAASSAPSSSLQPGLPPPPTNLFPHLVPKVAGRGAIILPELWEDVVEPGMLILMRMWPIAPSPSTHSHPHHMPVVPMPPPFHSHHGVGTGRGRGRGAGMGMGTGTGTATAGRGSTQQPAPQPGWQQPARRRGPPLVVIPFRPPKGKTRKRQDGL</sequence>
<feature type="compositionally biased region" description="Polar residues" evidence="1">
    <location>
        <begin position="82"/>
        <end position="100"/>
    </location>
</feature>
<evidence type="ECO:0000313" key="4">
    <source>
        <dbReference type="Proteomes" id="UP000078559"/>
    </source>
</evidence>
<feature type="compositionally biased region" description="Basic residues" evidence="1">
    <location>
        <begin position="464"/>
        <end position="475"/>
    </location>
</feature>
<evidence type="ECO:0000259" key="2">
    <source>
        <dbReference type="Pfam" id="PF22893"/>
    </source>
</evidence>
<feature type="compositionally biased region" description="Basic and acidic residues" evidence="1">
    <location>
        <begin position="103"/>
        <end position="126"/>
    </location>
</feature>
<protein>
    <recommendedName>
        <fullName evidence="2">Ubiquitin-like domain-containing protein</fullName>
    </recommendedName>
</protein>
<organism evidence="3 4">
    <name type="scientific">Cytospora mali</name>
    <name type="common">Apple Valsa canker fungus</name>
    <name type="synonym">Valsa mali</name>
    <dbReference type="NCBI Taxonomy" id="578113"/>
    <lineage>
        <taxon>Eukaryota</taxon>
        <taxon>Fungi</taxon>
        <taxon>Dikarya</taxon>
        <taxon>Ascomycota</taxon>
        <taxon>Pezizomycotina</taxon>
        <taxon>Sordariomycetes</taxon>
        <taxon>Sordariomycetidae</taxon>
        <taxon>Diaporthales</taxon>
        <taxon>Cytosporaceae</taxon>
        <taxon>Cytospora</taxon>
    </lineage>
</organism>
<accession>A0A194W8D7</accession>
<feature type="domain" description="Ubiquitin-like" evidence="2">
    <location>
        <begin position="354"/>
        <end position="379"/>
    </location>
</feature>
<feature type="compositionally biased region" description="Polar residues" evidence="1">
    <location>
        <begin position="42"/>
        <end position="66"/>
    </location>
</feature>